<evidence type="ECO:0000256" key="1">
    <source>
        <dbReference type="ARBA" id="ARBA00022741"/>
    </source>
</evidence>
<organism evidence="3 4">
    <name type="scientific">Kingdonia uniflora</name>
    <dbReference type="NCBI Taxonomy" id="39325"/>
    <lineage>
        <taxon>Eukaryota</taxon>
        <taxon>Viridiplantae</taxon>
        <taxon>Streptophyta</taxon>
        <taxon>Embryophyta</taxon>
        <taxon>Tracheophyta</taxon>
        <taxon>Spermatophyta</taxon>
        <taxon>Magnoliopsida</taxon>
        <taxon>Ranunculales</taxon>
        <taxon>Circaeasteraceae</taxon>
        <taxon>Kingdonia</taxon>
    </lineage>
</organism>
<evidence type="ECO:0000256" key="2">
    <source>
        <dbReference type="ARBA" id="ARBA00022840"/>
    </source>
</evidence>
<evidence type="ECO:0000313" key="4">
    <source>
        <dbReference type="Proteomes" id="UP000541444"/>
    </source>
</evidence>
<name>A0A7J7P4D9_9MAGN</name>
<keyword evidence="2" id="KW-0067">ATP-binding</keyword>
<proteinExistence type="predicted"/>
<dbReference type="OrthoDB" id="1421792at2759"/>
<keyword evidence="1" id="KW-0547">Nucleotide-binding</keyword>
<dbReference type="GO" id="GO:0140662">
    <property type="term" value="F:ATP-dependent protein folding chaperone"/>
    <property type="evidence" value="ECO:0007669"/>
    <property type="project" value="InterPro"/>
</dbReference>
<dbReference type="GO" id="GO:0005524">
    <property type="term" value="F:ATP binding"/>
    <property type="evidence" value="ECO:0007669"/>
    <property type="project" value="UniProtKB-KW"/>
</dbReference>
<dbReference type="Gene3D" id="3.30.420.40">
    <property type="match status" value="2"/>
</dbReference>
<evidence type="ECO:0000313" key="3">
    <source>
        <dbReference type="EMBL" id="KAF6174004.1"/>
    </source>
</evidence>
<dbReference type="EMBL" id="JACGCM010000309">
    <property type="protein sequence ID" value="KAF6174004.1"/>
    <property type="molecule type" value="Genomic_DNA"/>
</dbReference>
<sequence>MNLLGNMKQKIVLKVDMYCDKCRTKALKVAAVAEAELSPLFFCPEPHSDSSGKSSSTVVKGAQLGRTRSLVQRWEKRETLDNESLTTSRSIDTIPETSTLSHTSGCFVLRLMPEPTAVALLYGQHQQQTVHVNMGSRSENIAMIFNMGVGYCDVCVTATTGGVSHIKALSGSHIGGEDIV</sequence>
<reference evidence="3 4" key="1">
    <citation type="journal article" date="2020" name="IScience">
        <title>Genome Sequencing of the Endangered Kingdonia uniflora (Circaeasteraceae, Ranunculales) Reveals Potential Mechanisms of Evolutionary Specialization.</title>
        <authorList>
            <person name="Sun Y."/>
            <person name="Deng T."/>
            <person name="Zhang A."/>
            <person name="Moore M.J."/>
            <person name="Landis J.B."/>
            <person name="Lin N."/>
            <person name="Zhang H."/>
            <person name="Zhang X."/>
            <person name="Huang J."/>
            <person name="Zhang X."/>
            <person name="Sun H."/>
            <person name="Wang H."/>
        </authorList>
    </citation>
    <scope>NUCLEOTIDE SEQUENCE [LARGE SCALE GENOMIC DNA]</scope>
    <source>
        <strain evidence="3">TB1705</strain>
        <tissue evidence="3">Leaf</tissue>
    </source>
</reference>
<gene>
    <name evidence="3" type="ORF">GIB67_039955</name>
</gene>
<dbReference type="Proteomes" id="UP000541444">
    <property type="component" value="Unassembled WGS sequence"/>
</dbReference>
<protein>
    <submittedName>
        <fullName evidence="3">Uncharacterized protein</fullName>
    </submittedName>
</protein>
<accession>A0A7J7P4D9</accession>
<dbReference type="Gene3D" id="3.30.70.100">
    <property type="match status" value="1"/>
</dbReference>
<dbReference type="Pfam" id="PF00012">
    <property type="entry name" value="HSP70"/>
    <property type="match status" value="1"/>
</dbReference>
<dbReference type="InterPro" id="IPR013126">
    <property type="entry name" value="Hsp_70_fam"/>
</dbReference>
<dbReference type="AlphaFoldDB" id="A0A7J7P4D9"/>
<keyword evidence="4" id="KW-1185">Reference proteome</keyword>
<comment type="caution">
    <text evidence="3">The sequence shown here is derived from an EMBL/GenBank/DDBJ whole genome shotgun (WGS) entry which is preliminary data.</text>
</comment>